<gene>
    <name evidence="2" type="ORF">HUK65_16265</name>
</gene>
<evidence type="ECO:0000313" key="3">
    <source>
        <dbReference type="Proteomes" id="UP000529417"/>
    </source>
</evidence>
<dbReference type="RefSeq" id="WP_179907335.1">
    <property type="nucleotide sequence ID" value="NZ_JACBXS010000051.1"/>
</dbReference>
<dbReference type="Pfam" id="PF18557">
    <property type="entry name" value="NepR"/>
    <property type="match status" value="1"/>
</dbReference>
<accession>A0A7Z0L121</accession>
<protein>
    <submittedName>
        <fullName evidence="2">Regulator</fullName>
    </submittedName>
</protein>
<dbReference type="InterPro" id="IPR041649">
    <property type="entry name" value="NepR"/>
</dbReference>
<organism evidence="2 3">
    <name type="scientific">Rhabdonatronobacter sediminivivens</name>
    <dbReference type="NCBI Taxonomy" id="2743469"/>
    <lineage>
        <taxon>Bacteria</taxon>
        <taxon>Pseudomonadati</taxon>
        <taxon>Pseudomonadota</taxon>
        <taxon>Alphaproteobacteria</taxon>
        <taxon>Rhodobacterales</taxon>
        <taxon>Paracoccaceae</taxon>
        <taxon>Rhabdonatronobacter</taxon>
    </lineage>
</organism>
<dbReference type="Proteomes" id="UP000529417">
    <property type="component" value="Unassembled WGS sequence"/>
</dbReference>
<feature type="domain" description="Anti-sigma factor NepR" evidence="1">
    <location>
        <begin position="19"/>
        <end position="51"/>
    </location>
</feature>
<keyword evidence="3" id="KW-1185">Reference proteome</keyword>
<comment type="caution">
    <text evidence="2">The sequence shown here is derived from an EMBL/GenBank/DDBJ whole genome shotgun (WGS) entry which is preliminary data.</text>
</comment>
<evidence type="ECO:0000259" key="1">
    <source>
        <dbReference type="Pfam" id="PF18557"/>
    </source>
</evidence>
<sequence length="55" mass="6344">MPSDRKDGTVDGLNPAVVRQIDENLKLMYRKHLEDALPDKLKTLVDQLRAQARRD</sequence>
<dbReference type="AlphaFoldDB" id="A0A7Z0L121"/>
<proteinExistence type="predicted"/>
<reference evidence="2 3" key="1">
    <citation type="journal article" date="2000" name="Arch. Microbiol.">
        <title>Rhodobaca bogoriensis gen. nov. and sp. nov., an alkaliphilic purple nonsulfur bacterium from African Rift Valley soda lakes.</title>
        <authorList>
            <person name="Milford A.D."/>
            <person name="Achenbach L.A."/>
            <person name="Jung D.O."/>
            <person name="Madigan M.T."/>
        </authorList>
    </citation>
    <scope>NUCLEOTIDE SEQUENCE [LARGE SCALE GENOMIC DNA]</scope>
    <source>
        <strain evidence="2 3">2376</strain>
    </source>
</reference>
<name>A0A7Z0L121_9RHOB</name>
<dbReference type="EMBL" id="JACBXS010000051">
    <property type="protein sequence ID" value="NYS26541.1"/>
    <property type="molecule type" value="Genomic_DNA"/>
</dbReference>
<evidence type="ECO:0000313" key="2">
    <source>
        <dbReference type="EMBL" id="NYS26541.1"/>
    </source>
</evidence>